<sequence>MAARRDVATVADAPPRHGNRRTCAAVRDRADASRRAVRVDPVYDRRRTPRSFTRRALAATRRFPYDAPGTTTTARDRRAAPTTSSRRA</sequence>
<proteinExistence type="predicted"/>
<organism evidence="2 3">
    <name type="scientific">Burkholderia pseudomultivorans</name>
    <dbReference type="NCBI Taxonomy" id="1207504"/>
    <lineage>
        <taxon>Bacteria</taxon>
        <taxon>Pseudomonadati</taxon>
        <taxon>Pseudomonadota</taxon>
        <taxon>Betaproteobacteria</taxon>
        <taxon>Burkholderiales</taxon>
        <taxon>Burkholderiaceae</taxon>
        <taxon>Burkholderia</taxon>
        <taxon>Burkholderia cepacia complex</taxon>
    </lineage>
</organism>
<dbReference type="AlphaFoldDB" id="A0A132E8E2"/>
<dbReference type="Proteomes" id="UP000062912">
    <property type="component" value="Unassembled WGS sequence"/>
</dbReference>
<evidence type="ECO:0000313" key="3">
    <source>
        <dbReference type="Proteomes" id="UP000062912"/>
    </source>
</evidence>
<feature type="region of interest" description="Disordered" evidence="1">
    <location>
        <begin position="1"/>
        <end position="29"/>
    </location>
</feature>
<gene>
    <name evidence="2" type="ORF">WT56_29145</name>
</gene>
<feature type="compositionally biased region" description="Low complexity" evidence="1">
    <location>
        <begin position="62"/>
        <end position="73"/>
    </location>
</feature>
<dbReference type="EMBL" id="LPJR01000073">
    <property type="protein sequence ID" value="KWF21253.1"/>
    <property type="molecule type" value="Genomic_DNA"/>
</dbReference>
<comment type="caution">
    <text evidence="2">The sequence shown here is derived from an EMBL/GenBank/DDBJ whole genome shotgun (WGS) entry which is preliminary data.</text>
</comment>
<accession>A0A132E8E2</accession>
<name>A0A132E8E2_9BURK</name>
<evidence type="ECO:0000313" key="2">
    <source>
        <dbReference type="EMBL" id="KWF21253.1"/>
    </source>
</evidence>
<evidence type="ECO:0000256" key="1">
    <source>
        <dbReference type="SAM" id="MobiDB-lite"/>
    </source>
</evidence>
<reference evidence="2 3" key="1">
    <citation type="submission" date="2015-11" db="EMBL/GenBank/DDBJ databases">
        <title>Expanding the genomic diversity of Burkholderia species for the development of highly accurate diagnostics.</title>
        <authorList>
            <person name="Sahl J."/>
            <person name="Keim P."/>
            <person name="Wagner D."/>
        </authorList>
    </citation>
    <scope>NUCLEOTIDE SEQUENCE [LARGE SCALE GENOMIC DNA]</scope>
    <source>
        <strain evidence="2 3">MSMB368WGS</strain>
    </source>
</reference>
<protein>
    <submittedName>
        <fullName evidence="2">Uncharacterized protein</fullName>
    </submittedName>
</protein>
<feature type="region of interest" description="Disordered" evidence="1">
    <location>
        <begin position="62"/>
        <end position="88"/>
    </location>
</feature>